<reference evidence="1 2" key="1">
    <citation type="journal article" date="2019" name="Emerg. Microbes Infect.">
        <title>Comprehensive subspecies identification of 175 nontuberculous mycobacteria species based on 7547 genomic profiles.</title>
        <authorList>
            <person name="Matsumoto Y."/>
            <person name="Kinjo T."/>
            <person name="Motooka D."/>
            <person name="Nabeya D."/>
            <person name="Jung N."/>
            <person name="Uechi K."/>
            <person name="Horii T."/>
            <person name="Iida T."/>
            <person name="Fujita J."/>
            <person name="Nakamura S."/>
        </authorList>
    </citation>
    <scope>NUCLEOTIDE SEQUENCE [LARGE SCALE GENOMIC DNA]</scope>
    <source>
        <strain evidence="1 2">JCM 14233</strain>
    </source>
</reference>
<dbReference type="EMBL" id="AP022575">
    <property type="protein sequence ID" value="BBX72368.1"/>
    <property type="molecule type" value="Genomic_DNA"/>
</dbReference>
<evidence type="ECO:0008006" key="3">
    <source>
        <dbReference type="Google" id="ProtNLM"/>
    </source>
</evidence>
<accession>A0A7I7MJJ8</accession>
<evidence type="ECO:0000313" key="2">
    <source>
        <dbReference type="Proteomes" id="UP000467236"/>
    </source>
</evidence>
<name>A0A7I7MJJ8_9MYCO</name>
<protein>
    <recommendedName>
        <fullName evidence="3">DUF559 domain-containing protein</fullName>
    </recommendedName>
</protein>
<gene>
    <name evidence="1" type="ORF">MSHI_02740</name>
</gene>
<dbReference type="Gene3D" id="3.40.960.10">
    <property type="entry name" value="VSR Endonuclease"/>
    <property type="match status" value="1"/>
</dbReference>
<sequence length="56" mass="6885">MLAVEYDGEQHRVSRDQFVKDIERLEYIQRVGWTHIRVLAGHREPDIIRRVRQAWR</sequence>
<dbReference type="OrthoDB" id="4390288at2"/>
<dbReference type="Proteomes" id="UP000467236">
    <property type="component" value="Chromosome"/>
</dbReference>
<dbReference type="AlphaFoldDB" id="A0A7I7MJJ8"/>
<proteinExistence type="predicted"/>
<evidence type="ECO:0000313" key="1">
    <source>
        <dbReference type="EMBL" id="BBX72368.1"/>
    </source>
</evidence>
<keyword evidence="2" id="KW-1185">Reference proteome</keyword>
<organism evidence="1 2">
    <name type="scientific">Mycobacterium shinjukuense</name>
    <dbReference type="NCBI Taxonomy" id="398694"/>
    <lineage>
        <taxon>Bacteria</taxon>
        <taxon>Bacillati</taxon>
        <taxon>Actinomycetota</taxon>
        <taxon>Actinomycetes</taxon>
        <taxon>Mycobacteriales</taxon>
        <taxon>Mycobacteriaceae</taxon>
        <taxon>Mycobacterium</taxon>
    </lineage>
</organism>
<dbReference type="KEGG" id="mshj:MSHI_02740"/>